<evidence type="ECO:0000313" key="4">
    <source>
        <dbReference type="Proteomes" id="UP000241890"/>
    </source>
</evidence>
<dbReference type="InParanoid" id="A0A2R5GDE7"/>
<keyword evidence="2" id="KW-0812">Transmembrane</keyword>
<keyword evidence="4" id="KW-1185">Reference proteome</keyword>
<feature type="transmembrane region" description="Helical" evidence="2">
    <location>
        <begin position="189"/>
        <end position="210"/>
    </location>
</feature>
<dbReference type="AlphaFoldDB" id="A0A2R5GDE7"/>
<accession>A0A2R5GDE7</accession>
<proteinExistence type="predicted"/>
<evidence type="ECO:0000313" key="3">
    <source>
        <dbReference type="EMBL" id="GBG26201.1"/>
    </source>
</evidence>
<organism evidence="3 4">
    <name type="scientific">Hondaea fermentalgiana</name>
    <dbReference type="NCBI Taxonomy" id="2315210"/>
    <lineage>
        <taxon>Eukaryota</taxon>
        <taxon>Sar</taxon>
        <taxon>Stramenopiles</taxon>
        <taxon>Bigyra</taxon>
        <taxon>Labyrinthulomycetes</taxon>
        <taxon>Thraustochytrida</taxon>
        <taxon>Thraustochytriidae</taxon>
        <taxon>Hondaea</taxon>
    </lineage>
</organism>
<evidence type="ECO:0000256" key="2">
    <source>
        <dbReference type="SAM" id="Phobius"/>
    </source>
</evidence>
<gene>
    <name evidence="3" type="ORF">FCC1311_024222</name>
</gene>
<comment type="caution">
    <text evidence="3">The sequence shown here is derived from an EMBL/GenBank/DDBJ whole genome shotgun (WGS) entry which is preliminary data.</text>
</comment>
<dbReference type="Proteomes" id="UP000241890">
    <property type="component" value="Unassembled WGS sequence"/>
</dbReference>
<keyword evidence="2" id="KW-0472">Membrane</keyword>
<evidence type="ECO:0000256" key="1">
    <source>
        <dbReference type="SAM" id="MobiDB-lite"/>
    </source>
</evidence>
<keyword evidence="2" id="KW-1133">Transmembrane helix</keyword>
<name>A0A2R5GDE7_9STRA</name>
<feature type="transmembrane region" description="Helical" evidence="2">
    <location>
        <begin position="129"/>
        <end position="146"/>
    </location>
</feature>
<feature type="compositionally biased region" description="Acidic residues" evidence="1">
    <location>
        <begin position="554"/>
        <end position="565"/>
    </location>
</feature>
<protein>
    <submittedName>
        <fullName evidence="3">Uncharacterized protein</fullName>
    </submittedName>
</protein>
<dbReference type="EMBL" id="BEYU01000019">
    <property type="protein sequence ID" value="GBG26201.1"/>
    <property type="molecule type" value="Genomic_DNA"/>
</dbReference>
<feature type="compositionally biased region" description="Basic and acidic residues" evidence="1">
    <location>
        <begin position="384"/>
        <end position="393"/>
    </location>
</feature>
<feature type="region of interest" description="Disordered" evidence="1">
    <location>
        <begin position="384"/>
        <end position="424"/>
    </location>
</feature>
<sequence length="679" mass="75732">MADPSRLNMADPRRPPHLGNFHPMYLPSRQVMVLGLGGPERWAGLLGRLRSLPWPELYRKGPIGIPQPFRMEHGEWGPPMLKSSELDWELYSVVLICCDVLLTLIWHYMAATTLAQVRVKWMSPTFRVSIGYMFGTFRLSIVRFRPMCGRVGEKEEMQKGSEQLTKILARALAVTQIIYFFRAEPYAAYTHLHILSFILHCSFGLVALLFGDGPWGHLRPNNFGQLDRDHQLNLYAMLRSFIQRSRSHLEFLFWGSVQWFVTTFPKGSSWLSAATLHLAPGKVSDVKVIDGISPYSKLTSSHFSHSGSDHSLVGNGFDRIVRMRRSLAQRFTSPKNCAADLPASVSSKKTKSSARPSLEVDTHTQNKDGVESVVLKDVDIPDMFRDSSSRNDAECCPEPVPSISSDAQDLDPNASGSPAQCRSGPLVDLSDEADMAPYWEAIHPQSDLARVNETSAAQQNQTNRWFMSEQDSFNGGQGNVVLVGPANVRINVSQSKWNESLLFWAMPSIAAYFSQKVNASLARDGSENNRNGGSPSWSAVDAFVNRSSPSVASEDSDSDGDDDFGESGVYGRPVRGTVQLRGDGTLLAITTAPPCIRSIYKVARNNEGQPPETREFVVELVGRRVRCKSGRKVIYTYAEYRSFGIHLTQAPSATLLWLLNKLNGEIRVPMLRVFRHECM</sequence>
<reference evidence="3 4" key="1">
    <citation type="submission" date="2017-12" db="EMBL/GenBank/DDBJ databases">
        <title>Sequencing, de novo assembly and annotation of complete genome of a new Thraustochytrid species, strain FCC1311.</title>
        <authorList>
            <person name="Sedici K."/>
            <person name="Godart F."/>
            <person name="Aiese Cigliano R."/>
            <person name="Sanseverino W."/>
            <person name="Barakat M."/>
            <person name="Ortet P."/>
            <person name="Marechal E."/>
            <person name="Cagnac O."/>
            <person name="Amato A."/>
        </authorList>
    </citation>
    <scope>NUCLEOTIDE SEQUENCE [LARGE SCALE GENOMIC DNA]</scope>
</reference>
<feature type="region of interest" description="Disordered" evidence="1">
    <location>
        <begin position="339"/>
        <end position="366"/>
    </location>
</feature>
<feature type="transmembrane region" description="Helical" evidence="2">
    <location>
        <begin position="90"/>
        <end position="109"/>
    </location>
</feature>
<feature type="region of interest" description="Disordered" evidence="1">
    <location>
        <begin position="548"/>
        <end position="570"/>
    </location>
</feature>